<proteinExistence type="predicted"/>
<keyword evidence="2" id="KW-1185">Reference proteome</keyword>
<name>A0A7H1MCL9_9NEIS</name>
<gene>
    <name evidence="1" type="ORF">H7A79_1836</name>
</gene>
<dbReference type="RefSeq" id="WP_187000140.1">
    <property type="nucleotide sequence ID" value="NZ_CP060414.2"/>
</dbReference>
<dbReference type="KEGG" id="nmus:H7A79_1836"/>
<dbReference type="Pfam" id="PF19786">
    <property type="entry name" value="DUF6270"/>
    <property type="match status" value="1"/>
</dbReference>
<dbReference type="Proteomes" id="UP000516412">
    <property type="component" value="Chromosome"/>
</dbReference>
<sequence length="381" mass="44248">MNKLFILGSCVSRDAFALEEGNVYHIVSYLARTSFAGTFHHQPVKDIDLSKIPSSFQQRMVENDLSKQTAHALTHNEFDWLIIDLIDERFNIFVSDNEEVFTLSPEFSNNCIFDKPGKVLTPNSDEFLERWKKGWDNFIDLAKKHQFLHKIILNKVFWTNQTSSGGQVVSDLYQSWIDENNRWLQELYSHIEKTGGIKILEYPQELFKADSDHKWGVQPYHYAKPLYLYLLNYLGRLKTYRKALEDNIVHTDYLPLFMDTLPIKRNHSAYQPLVFIGGNQSYTVSIKITLAGNKQAGEKDLLHTLKYEPEETEWYAGQKYTLSAVKDIGYFKYIATQAYTVYEREIRFCIPAGARAVFSIQEFYSKGKNIILEAEINKAGK</sequence>
<evidence type="ECO:0000313" key="1">
    <source>
        <dbReference type="EMBL" id="QNT59384.1"/>
    </source>
</evidence>
<reference evidence="1" key="1">
    <citation type="submission" date="2024-06" db="EMBL/GenBank/DDBJ databases">
        <title>Complete Genome Sequence of mouse commensal type strain Neisseria musculi.</title>
        <authorList>
            <person name="Thapa E."/>
            <person name="Aluvathingal J."/>
            <person name="Nadendla S."/>
            <person name="Mehta A."/>
            <person name="Tettelin H."/>
            <person name="Weyand N.J."/>
        </authorList>
    </citation>
    <scope>NUCLEOTIDE SEQUENCE</scope>
    <source>
        <strain evidence="1">NW831</strain>
    </source>
</reference>
<dbReference type="AlphaFoldDB" id="A0A7H1MCL9"/>
<evidence type="ECO:0000313" key="2">
    <source>
        <dbReference type="Proteomes" id="UP000516412"/>
    </source>
</evidence>
<accession>A0A7H1MCL9</accession>
<protein>
    <submittedName>
        <fullName evidence="1">Uncharacterized protein</fullName>
    </submittedName>
</protein>
<organism evidence="1 2">
    <name type="scientific">Neisseria musculi</name>
    <dbReference type="NCBI Taxonomy" id="1815583"/>
    <lineage>
        <taxon>Bacteria</taxon>
        <taxon>Pseudomonadati</taxon>
        <taxon>Pseudomonadota</taxon>
        <taxon>Betaproteobacteria</taxon>
        <taxon>Neisseriales</taxon>
        <taxon>Neisseriaceae</taxon>
        <taxon>Neisseria</taxon>
    </lineage>
</organism>
<dbReference type="EMBL" id="CP060414">
    <property type="protein sequence ID" value="QNT59384.1"/>
    <property type="molecule type" value="Genomic_DNA"/>
</dbReference>
<dbReference type="InterPro" id="IPR046237">
    <property type="entry name" value="DUF6270"/>
</dbReference>